<keyword evidence="2 5" id="KW-0812">Transmembrane</keyword>
<dbReference type="Pfam" id="PF02659">
    <property type="entry name" value="Mntp"/>
    <property type="match status" value="1"/>
</dbReference>
<evidence type="ECO:0000313" key="6">
    <source>
        <dbReference type="EMBL" id="RNB91450.1"/>
    </source>
</evidence>
<evidence type="ECO:0000256" key="5">
    <source>
        <dbReference type="SAM" id="Phobius"/>
    </source>
</evidence>
<evidence type="ECO:0000256" key="4">
    <source>
        <dbReference type="ARBA" id="ARBA00023136"/>
    </source>
</evidence>
<feature type="transmembrane region" description="Helical" evidence="5">
    <location>
        <begin position="69"/>
        <end position="87"/>
    </location>
</feature>
<name>A0A3M8DTD8_9BACL</name>
<dbReference type="OrthoDB" id="1679205at2"/>
<protein>
    <submittedName>
        <fullName evidence="6">Sporulation membrane protein YtaF</fullName>
    </submittedName>
</protein>
<dbReference type="AlphaFoldDB" id="A0A3M8DTD8"/>
<keyword evidence="3 5" id="KW-1133">Transmembrane helix</keyword>
<evidence type="ECO:0000256" key="3">
    <source>
        <dbReference type="ARBA" id="ARBA00022989"/>
    </source>
</evidence>
<dbReference type="InterPro" id="IPR014205">
    <property type="entry name" value="Spore_YtaF"/>
</dbReference>
<dbReference type="PANTHER" id="PTHR35529:SF2">
    <property type="entry name" value="SPORULATION PROTEIN YTAF-RELATED"/>
    <property type="match status" value="1"/>
</dbReference>
<dbReference type="RefSeq" id="WP_122916842.1">
    <property type="nucleotide sequence ID" value="NZ_RHHQ01000005.1"/>
</dbReference>
<dbReference type="EMBL" id="RHHQ01000005">
    <property type="protein sequence ID" value="RNB91450.1"/>
    <property type="molecule type" value="Genomic_DNA"/>
</dbReference>
<dbReference type="InterPro" id="IPR003810">
    <property type="entry name" value="Mntp/YtaF"/>
</dbReference>
<comment type="caution">
    <text evidence="6">The sequence shown here is derived from an EMBL/GenBank/DDBJ whole genome shotgun (WGS) entry which is preliminary data.</text>
</comment>
<sequence>MSGLLSLILVSIAISLDGLGVGITYGLRKMRIPFASLLVIAFCSFSVVYTVMLFGSTLTQWLSPEMSKLIGAAVLIIIGLLTLWKIWRGKEEEEKEPEIQEGPIRQIRMFGLIIQILRDPERADADRSGDIRGWEAVMLGMALSLDAFGAGISLSLLGYHPLIVAFCVAFSSAAILAIGIAAGRRVQGLGWAMRLTWLPPLLLISIGLMKCMM</sequence>
<reference evidence="6 7" key="1">
    <citation type="submission" date="2018-10" db="EMBL/GenBank/DDBJ databases">
        <title>Phylogenomics of Brevibacillus.</title>
        <authorList>
            <person name="Dunlap C."/>
        </authorList>
    </citation>
    <scope>NUCLEOTIDE SEQUENCE [LARGE SCALE GENOMIC DNA]</scope>
    <source>
        <strain evidence="6 7">JCM 15716</strain>
    </source>
</reference>
<dbReference type="PANTHER" id="PTHR35529">
    <property type="entry name" value="MANGANESE EFFLUX PUMP MNTP-RELATED"/>
    <property type="match status" value="1"/>
</dbReference>
<dbReference type="Proteomes" id="UP000271031">
    <property type="component" value="Unassembled WGS sequence"/>
</dbReference>
<keyword evidence="4 5" id="KW-0472">Membrane</keyword>
<accession>A0A3M8DTD8</accession>
<evidence type="ECO:0000313" key="7">
    <source>
        <dbReference type="Proteomes" id="UP000271031"/>
    </source>
</evidence>
<proteinExistence type="predicted"/>
<feature type="transmembrane region" description="Helical" evidence="5">
    <location>
        <begin position="34"/>
        <end position="57"/>
    </location>
</feature>
<dbReference type="NCBIfam" id="TIGR02840">
    <property type="entry name" value="spore_YtaF"/>
    <property type="match status" value="1"/>
</dbReference>
<feature type="transmembrane region" description="Helical" evidence="5">
    <location>
        <begin position="162"/>
        <end position="182"/>
    </location>
</feature>
<gene>
    <name evidence="6" type="primary">ytaF</name>
    <name evidence="6" type="ORF">EDM56_05280</name>
</gene>
<feature type="transmembrane region" description="Helical" evidence="5">
    <location>
        <begin position="136"/>
        <end position="156"/>
    </location>
</feature>
<feature type="transmembrane region" description="Helical" evidence="5">
    <location>
        <begin position="6"/>
        <end position="27"/>
    </location>
</feature>
<organism evidence="6 7">
    <name type="scientific">Brevibacillus fluminis</name>
    <dbReference type="NCBI Taxonomy" id="511487"/>
    <lineage>
        <taxon>Bacteria</taxon>
        <taxon>Bacillati</taxon>
        <taxon>Bacillota</taxon>
        <taxon>Bacilli</taxon>
        <taxon>Bacillales</taxon>
        <taxon>Paenibacillaceae</taxon>
        <taxon>Brevibacillus</taxon>
    </lineage>
</organism>
<keyword evidence="7" id="KW-1185">Reference proteome</keyword>
<keyword evidence="1" id="KW-1003">Cell membrane</keyword>
<evidence type="ECO:0000256" key="2">
    <source>
        <dbReference type="ARBA" id="ARBA00022692"/>
    </source>
</evidence>
<evidence type="ECO:0000256" key="1">
    <source>
        <dbReference type="ARBA" id="ARBA00022475"/>
    </source>
</evidence>